<dbReference type="Gene3D" id="3.40.50.2300">
    <property type="match status" value="1"/>
</dbReference>
<accession>A0AA42CTD6</accession>
<name>A0AA42CTD6_9GAMM</name>
<dbReference type="PANTHER" id="PTHR44591">
    <property type="entry name" value="STRESS RESPONSE REGULATOR PROTEIN 1"/>
    <property type="match status" value="1"/>
</dbReference>
<dbReference type="PROSITE" id="PS50110">
    <property type="entry name" value="RESPONSE_REGULATORY"/>
    <property type="match status" value="1"/>
</dbReference>
<dbReference type="RefSeq" id="WP_265895468.1">
    <property type="nucleotide sequence ID" value="NZ_JAPIVE010000001.1"/>
</dbReference>
<organism evidence="4 5">
    <name type="scientific">Larsenimonas rhizosphaerae</name>
    <dbReference type="NCBI Taxonomy" id="2944682"/>
    <lineage>
        <taxon>Bacteria</taxon>
        <taxon>Pseudomonadati</taxon>
        <taxon>Pseudomonadota</taxon>
        <taxon>Gammaproteobacteria</taxon>
        <taxon>Oceanospirillales</taxon>
        <taxon>Halomonadaceae</taxon>
        <taxon>Larsenimonas</taxon>
    </lineage>
</organism>
<comment type="caution">
    <text evidence="4">The sequence shown here is derived from an EMBL/GenBank/DDBJ whole genome shotgun (WGS) entry which is preliminary data.</text>
</comment>
<dbReference type="Pfam" id="PF00072">
    <property type="entry name" value="Response_reg"/>
    <property type="match status" value="1"/>
</dbReference>
<dbReference type="InterPro" id="IPR011006">
    <property type="entry name" value="CheY-like_superfamily"/>
</dbReference>
<keyword evidence="5" id="KW-1185">Reference proteome</keyword>
<dbReference type="Proteomes" id="UP001165678">
    <property type="component" value="Unassembled WGS sequence"/>
</dbReference>
<dbReference type="AlphaFoldDB" id="A0AA42CTD6"/>
<keyword evidence="1 2" id="KW-0597">Phosphoprotein</keyword>
<evidence type="ECO:0000313" key="4">
    <source>
        <dbReference type="EMBL" id="MCX2523084.1"/>
    </source>
</evidence>
<dbReference type="GO" id="GO:0000160">
    <property type="term" value="P:phosphorelay signal transduction system"/>
    <property type="evidence" value="ECO:0007669"/>
    <property type="project" value="InterPro"/>
</dbReference>
<feature type="domain" description="Response regulatory" evidence="3">
    <location>
        <begin position="3"/>
        <end position="120"/>
    </location>
</feature>
<evidence type="ECO:0000256" key="2">
    <source>
        <dbReference type="PROSITE-ProRule" id="PRU00169"/>
    </source>
</evidence>
<protein>
    <submittedName>
        <fullName evidence="4">Response regulator</fullName>
    </submittedName>
</protein>
<feature type="modified residue" description="4-aspartylphosphate" evidence="2">
    <location>
        <position position="53"/>
    </location>
</feature>
<dbReference type="EMBL" id="JAPIVE010000001">
    <property type="protein sequence ID" value="MCX2523084.1"/>
    <property type="molecule type" value="Genomic_DNA"/>
</dbReference>
<dbReference type="SMART" id="SM00448">
    <property type="entry name" value="REC"/>
    <property type="match status" value="1"/>
</dbReference>
<dbReference type="InterPro" id="IPR050595">
    <property type="entry name" value="Bact_response_regulator"/>
</dbReference>
<proteinExistence type="predicted"/>
<evidence type="ECO:0000256" key="1">
    <source>
        <dbReference type="ARBA" id="ARBA00022553"/>
    </source>
</evidence>
<dbReference type="PANTHER" id="PTHR44591:SF25">
    <property type="entry name" value="CHEMOTAXIS TWO-COMPONENT RESPONSE REGULATOR"/>
    <property type="match status" value="1"/>
</dbReference>
<evidence type="ECO:0000313" key="5">
    <source>
        <dbReference type="Proteomes" id="UP001165678"/>
    </source>
</evidence>
<sequence>MNSILLADDSTLIRKIMVAALEGEGWHVVSAVDGQDALEKAKAGECFDLVITDWHMPRMDGDKLIAELRAMPEFDATPILVLTSESQDHFKQVARDVGANGWLSKPFDPDSLVELAAQLMS</sequence>
<gene>
    <name evidence="4" type="ORF">OQ287_02415</name>
</gene>
<dbReference type="SUPFAM" id="SSF52172">
    <property type="entry name" value="CheY-like"/>
    <property type="match status" value="1"/>
</dbReference>
<evidence type="ECO:0000259" key="3">
    <source>
        <dbReference type="PROSITE" id="PS50110"/>
    </source>
</evidence>
<reference evidence="4" key="1">
    <citation type="submission" date="2022-11" db="EMBL/GenBank/DDBJ databases">
        <title>Larsenimonas rhizosphaerae sp. nov., isolated from a tidal mudflat.</title>
        <authorList>
            <person name="Lee S.D."/>
            <person name="Kim I.S."/>
        </authorList>
    </citation>
    <scope>NUCLEOTIDE SEQUENCE</scope>
    <source>
        <strain evidence="4">GH2-1</strain>
    </source>
</reference>
<dbReference type="InterPro" id="IPR001789">
    <property type="entry name" value="Sig_transdc_resp-reg_receiver"/>
</dbReference>